<organism evidence="1 2">
    <name type="scientific">Acidithrix ferrooxidans</name>
    <dbReference type="NCBI Taxonomy" id="1280514"/>
    <lineage>
        <taxon>Bacteria</taxon>
        <taxon>Bacillati</taxon>
        <taxon>Actinomycetota</taxon>
        <taxon>Acidimicrobiia</taxon>
        <taxon>Acidimicrobiales</taxon>
        <taxon>Acidimicrobiaceae</taxon>
        <taxon>Acidithrix</taxon>
    </lineage>
</organism>
<keyword evidence="2" id="KW-1185">Reference proteome</keyword>
<dbReference type="Gene3D" id="3.30.2310.20">
    <property type="entry name" value="RelE-like"/>
    <property type="match status" value="1"/>
</dbReference>
<proteinExistence type="predicted"/>
<dbReference type="AlphaFoldDB" id="A0A0D8HKP5"/>
<evidence type="ECO:0000313" key="2">
    <source>
        <dbReference type="Proteomes" id="UP000032360"/>
    </source>
</evidence>
<accession>A0A0D8HKP5</accession>
<evidence type="ECO:0000313" key="1">
    <source>
        <dbReference type="EMBL" id="KJF18503.1"/>
    </source>
</evidence>
<gene>
    <name evidence="1" type="ORF">AXFE_06310</name>
</gene>
<dbReference type="RefSeq" id="WP_052604416.1">
    <property type="nucleotide sequence ID" value="NZ_JXYS01000015.1"/>
</dbReference>
<dbReference type="Proteomes" id="UP000032360">
    <property type="component" value="Unassembled WGS sequence"/>
</dbReference>
<dbReference type="OrthoDB" id="5326046at2"/>
<sequence>MSERKRTYSSPGAFCRALTDKLKTDPRGSNFEPLKAFLGSGDYALATTELYAIDDDQLIVLVVEIGIRSEVYRNF</sequence>
<dbReference type="EMBL" id="JXYS01000015">
    <property type="protein sequence ID" value="KJF18503.1"/>
    <property type="molecule type" value="Genomic_DNA"/>
</dbReference>
<comment type="caution">
    <text evidence="1">The sequence shown here is derived from an EMBL/GenBank/DDBJ whole genome shotgun (WGS) entry which is preliminary data.</text>
</comment>
<name>A0A0D8HKP5_9ACTN</name>
<reference evidence="1 2" key="1">
    <citation type="submission" date="2015-01" db="EMBL/GenBank/DDBJ databases">
        <title>Draft genome of the acidophilic iron oxidizer Acidithrix ferrooxidans strain Py-F3.</title>
        <authorList>
            <person name="Poehlein A."/>
            <person name="Eisen S."/>
            <person name="Schloemann M."/>
            <person name="Johnson B.D."/>
            <person name="Daniel R."/>
            <person name="Muehling M."/>
        </authorList>
    </citation>
    <scope>NUCLEOTIDE SEQUENCE [LARGE SCALE GENOMIC DNA]</scope>
    <source>
        <strain evidence="1 2">Py-F3</strain>
    </source>
</reference>
<protein>
    <recommendedName>
        <fullName evidence="3">Plasmid stabilization system protein</fullName>
    </recommendedName>
</protein>
<evidence type="ECO:0008006" key="3">
    <source>
        <dbReference type="Google" id="ProtNLM"/>
    </source>
</evidence>
<dbReference type="InterPro" id="IPR035093">
    <property type="entry name" value="RelE/ParE_toxin_dom_sf"/>
</dbReference>